<dbReference type="Pfam" id="PF01936">
    <property type="entry name" value="NYN"/>
    <property type="match status" value="1"/>
</dbReference>
<protein>
    <recommendedName>
        <fullName evidence="2">NYN domain-containing protein</fullName>
    </recommendedName>
</protein>
<accession>A0A8H4R712</accession>
<dbReference type="PANTHER" id="PTHR14379:SF3">
    <property type="entry name" value="MEIOSIS REGULATOR AND MRNA STABILITY FACTOR 1"/>
    <property type="match status" value="1"/>
</dbReference>
<dbReference type="EMBL" id="JAACJL010000001">
    <property type="protein sequence ID" value="KAF4623538.1"/>
    <property type="molecule type" value="Genomic_DNA"/>
</dbReference>
<dbReference type="GO" id="GO:0005777">
    <property type="term" value="C:peroxisome"/>
    <property type="evidence" value="ECO:0007669"/>
    <property type="project" value="InterPro"/>
</dbReference>
<dbReference type="GO" id="GO:0010468">
    <property type="term" value="P:regulation of gene expression"/>
    <property type="evidence" value="ECO:0007669"/>
    <property type="project" value="InterPro"/>
</dbReference>
<dbReference type="GO" id="GO:0004540">
    <property type="term" value="F:RNA nuclease activity"/>
    <property type="evidence" value="ECO:0007669"/>
    <property type="project" value="InterPro"/>
</dbReference>
<comment type="caution">
    <text evidence="3">The sequence shown here is derived from an EMBL/GenBank/DDBJ whole genome shotgun (WGS) entry which is preliminary data.</text>
</comment>
<dbReference type="PANTHER" id="PTHR14379">
    <property type="entry name" value="LIMKAIN B LKAP"/>
    <property type="match status" value="1"/>
</dbReference>
<feature type="compositionally biased region" description="Polar residues" evidence="1">
    <location>
        <begin position="259"/>
        <end position="277"/>
    </location>
</feature>
<feature type="region of interest" description="Disordered" evidence="1">
    <location>
        <begin position="440"/>
        <end position="476"/>
    </location>
</feature>
<dbReference type="AlphaFoldDB" id="A0A8H4R712"/>
<dbReference type="InterPro" id="IPR024768">
    <property type="entry name" value="Marf1"/>
</dbReference>
<dbReference type="CDD" id="cd10910">
    <property type="entry name" value="PIN_limkain_b1_N_like"/>
    <property type="match status" value="1"/>
</dbReference>
<feature type="region of interest" description="Disordered" evidence="1">
    <location>
        <begin position="232"/>
        <end position="277"/>
    </location>
</feature>
<feature type="compositionally biased region" description="Polar residues" evidence="1">
    <location>
        <begin position="320"/>
        <end position="335"/>
    </location>
</feature>
<name>A0A8H4R712_9AGAR</name>
<dbReference type="Proteomes" id="UP000521872">
    <property type="component" value="Unassembled WGS sequence"/>
</dbReference>
<keyword evidence="4" id="KW-1185">Reference proteome</keyword>
<evidence type="ECO:0000256" key="1">
    <source>
        <dbReference type="SAM" id="MobiDB-lite"/>
    </source>
</evidence>
<evidence type="ECO:0000313" key="3">
    <source>
        <dbReference type="EMBL" id="KAF4623538.1"/>
    </source>
</evidence>
<feature type="region of interest" description="Disordered" evidence="1">
    <location>
        <begin position="297"/>
        <end position="338"/>
    </location>
</feature>
<feature type="domain" description="NYN" evidence="2">
    <location>
        <begin position="4"/>
        <end position="141"/>
    </location>
</feature>
<reference evidence="3 4" key="1">
    <citation type="submission" date="2019-12" db="EMBL/GenBank/DDBJ databases">
        <authorList>
            <person name="Floudas D."/>
            <person name="Bentzer J."/>
            <person name="Ahren D."/>
            <person name="Johansson T."/>
            <person name="Persson P."/>
            <person name="Tunlid A."/>
        </authorList>
    </citation>
    <scope>NUCLEOTIDE SEQUENCE [LARGE SCALE GENOMIC DNA]</scope>
    <source>
        <strain evidence="3 4">CBS 102.39</strain>
    </source>
</reference>
<evidence type="ECO:0000313" key="4">
    <source>
        <dbReference type="Proteomes" id="UP000521872"/>
    </source>
</evidence>
<gene>
    <name evidence="3" type="ORF">D9613_001595</name>
</gene>
<dbReference type="Gene3D" id="3.40.50.1010">
    <property type="entry name" value="5'-nuclease"/>
    <property type="match status" value="1"/>
</dbReference>
<organism evidence="3 4">
    <name type="scientific">Agrocybe pediades</name>
    <dbReference type="NCBI Taxonomy" id="84607"/>
    <lineage>
        <taxon>Eukaryota</taxon>
        <taxon>Fungi</taxon>
        <taxon>Dikarya</taxon>
        <taxon>Basidiomycota</taxon>
        <taxon>Agaricomycotina</taxon>
        <taxon>Agaricomycetes</taxon>
        <taxon>Agaricomycetidae</taxon>
        <taxon>Agaricales</taxon>
        <taxon>Agaricineae</taxon>
        <taxon>Strophariaceae</taxon>
        <taxon>Agrocybe</taxon>
    </lineage>
</organism>
<sequence>MDDIAIFWDYENCPVPSNMSGYSVVNTIRALALSYGSIKTLKAYLEISEQTFLPRALNLRSELQSSGVSLVDCPHNGRKDVADKMIIVDMLAHAIDNPAPSTVMIITGDRDFAYAMSILRLRSYRVILITLANAHPSLTAQASFWFDWVTEILDPSAIPTVFNKQARSDFNASERNALSERTLQNKTHETSFAFRRNQEAPGQSPAKRSHVDLGQLQLSVAQRKVAWVATTANPVEPPPEQGQFRHRRTSVSRVPFQHPANSQPPLNPQNTHSFLSPTPLQFQSMRNQLVLDSSSKIDEENQREMPLGSETRPSLEKGLSSKSAQYSTASTSTIDSPAASKLSKALQTSLVPSPVASEKSLPQDVAPEDDYASYTYCEPLSIRPSSAPSAMSEFPFRYQEEDPLPVDAASRTGEISQPVSKPTVPVSPRGVPLSGGVALSTQNSDATPPADFGSGAKLLGIASTPSADPKDPPAPVVRPEEGWGAVSPVISAMAPGAKLSDEAAPSSSTNSRDLTTGSFQFGEVAASSTTSASVTFGAKPLEKTVSSSSTTSKGAMSTIVQGNGGEVKVSPKINIAPPLKPANSPPSASTLNAAAPPFLPTTVSQPVVPEIFKILVDSLQKHLLKGNSRPLRMNVALEVANKGITYKKAGVKSFKLYVALAQQQGIIELGGREAKAWISLAPKWRMQ</sequence>
<dbReference type="InterPro" id="IPR021139">
    <property type="entry name" value="NYN"/>
</dbReference>
<evidence type="ECO:0000259" key="2">
    <source>
        <dbReference type="Pfam" id="PF01936"/>
    </source>
</evidence>
<proteinExistence type="predicted"/>
<dbReference type="GO" id="GO:1905762">
    <property type="term" value="F:CCR4-NOT complex binding"/>
    <property type="evidence" value="ECO:0007669"/>
    <property type="project" value="TreeGrafter"/>
</dbReference>